<accession>A0A1J5T2X2</accession>
<sequence length="84" mass="9728">MSEVVTKIGLPKPEGFLYFVEMDGTVWKHVGGEKELVYDKKFERESGYLYFIDLNGDLARLPNLQMRDPETNELYKPGSQVIEK</sequence>
<gene>
    <name evidence="1" type="ORF">BEU04_02155</name>
</gene>
<reference evidence="1 2" key="1">
    <citation type="submission" date="2016-08" db="EMBL/GenBank/DDBJ databases">
        <title>New Insights into Marine Group III Euryarchaeota, from dark to light.</title>
        <authorList>
            <person name="Haro-Moreno J.M."/>
            <person name="Rodriguez-Valera F."/>
            <person name="Lopez-Garcia P."/>
            <person name="Moreira D."/>
            <person name="Martin-Cuadrado A.B."/>
        </authorList>
    </citation>
    <scope>NUCLEOTIDE SEQUENCE [LARGE SCALE GENOMIC DNA]</scope>
    <source>
        <strain evidence="1">CG-Bathy1</strain>
    </source>
</reference>
<dbReference type="Proteomes" id="UP000183815">
    <property type="component" value="Unassembled WGS sequence"/>
</dbReference>
<name>A0A1J5T2X2_9ARCH</name>
<comment type="caution">
    <text evidence="1">The sequence shown here is derived from an EMBL/GenBank/DDBJ whole genome shotgun (WGS) entry which is preliminary data.</text>
</comment>
<dbReference type="EMBL" id="MIYU01000017">
    <property type="protein sequence ID" value="OIR15151.1"/>
    <property type="molecule type" value="Genomic_DNA"/>
</dbReference>
<protein>
    <submittedName>
        <fullName evidence="1">Uncharacterized protein</fullName>
    </submittedName>
</protein>
<dbReference type="AlphaFoldDB" id="A0A1J5T2X2"/>
<evidence type="ECO:0000313" key="2">
    <source>
        <dbReference type="Proteomes" id="UP000183815"/>
    </source>
</evidence>
<proteinExistence type="predicted"/>
<evidence type="ECO:0000313" key="1">
    <source>
        <dbReference type="EMBL" id="OIR15151.1"/>
    </source>
</evidence>
<organism evidence="1 2">
    <name type="scientific">Marine Group III euryarchaeote CG-Bathy1</name>
    <dbReference type="NCBI Taxonomy" id="1889001"/>
    <lineage>
        <taxon>Archaea</taxon>
        <taxon>Methanobacteriati</taxon>
        <taxon>Thermoplasmatota</taxon>
        <taxon>Thermoplasmata</taxon>
        <taxon>Candidatus Thermoprofundales</taxon>
    </lineage>
</organism>